<evidence type="ECO:0000256" key="3">
    <source>
        <dbReference type="ARBA" id="ARBA00023004"/>
    </source>
</evidence>
<dbReference type="AlphaFoldDB" id="A0A0G2FDL4"/>
<keyword evidence="3 4" id="KW-0408">Iron</keyword>
<sequence>MGVCAMHMESISAQLRNVLQSYYDRMHEQKIARSVWLPHVQGFFAWGVGHMDEASGEWIRFDGLSGNQVLLFQALDAFLGIEPYLSLRDRERNVPARQRALCSVFEKHSFRRQLNDTPQDADTDRIRAQFDEILKRLRLFRTVHKTRAKSYLSQPAPERLPMTAGKSLLKADMDQSLEFLEGFMTGRLVRTM</sequence>
<proteinExistence type="inferred from homology"/>
<evidence type="ECO:0000256" key="1">
    <source>
        <dbReference type="ARBA" id="ARBA00007119"/>
    </source>
</evidence>
<keyword evidence="6" id="KW-1185">Reference proteome</keyword>
<organism evidence="5 6">
    <name type="scientific">Diaporthe ampelina</name>
    <dbReference type="NCBI Taxonomy" id="1214573"/>
    <lineage>
        <taxon>Eukaryota</taxon>
        <taxon>Fungi</taxon>
        <taxon>Dikarya</taxon>
        <taxon>Ascomycota</taxon>
        <taxon>Pezizomycotina</taxon>
        <taxon>Sordariomycetes</taxon>
        <taxon>Sordariomycetidae</taxon>
        <taxon>Diaporthales</taxon>
        <taxon>Diaporthaceae</taxon>
        <taxon>Diaporthe</taxon>
    </lineage>
</organism>
<dbReference type="GO" id="GO:0005737">
    <property type="term" value="C:cytoplasm"/>
    <property type="evidence" value="ECO:0007669"/>
    <property type="project" value="TreeGrafter"/>
</dbReference>
<dbReference type="STRING" id="1214573.A0A0G2FDL4"/>
<accession>A0A0G2FDL4</accession>
<dbReference type="InterPro" id="IPR000898">
    <property type="entry name" value="Indolamine_dOase"/>
</dbReference>
<reference evidence="5 6" key="1">
    <citation type="submission" date="2015-05" db="EMBL/GenBank/DDBJ databases">
        <title>Distinctive expansion of gene families associated with plant cell wall degradation and secondary metabolism in the genomes of grapevine trunk pathogens.</title>
        <authorList>
            <person name="Lawrence D.P."/>
            <person name="Travadon R."/>
            <person name="Rolshausen P.E."/>
            <person name="Baumgartner K."/>
        </authorList>
    </citation>
    <scope>NUCLEOTIDE SEQUENCE [LARGE SCALE GENOMIC DNA]</scope>
    <source>
        <strain evidence="5">DA912</strain>
    </source>
</reference>
<evidence type="ECO:0000256" key="4">
    <source>
        <dbReference type="PIRSR" id="PIRSR600898-1"/>
    </source>
</evidence>
<keyword evidence="2 4" id="KW-0479">Metal-binding</keyword>
<reference evidence="5 6" key="2">
    <citation type="submission" date="2015-05" db="EMBL/GenBank/DDBJ databases">
        <authorList>
            <person name="Morales-Cruz A."/>
            <person name="Amrine K.C."/>
            <person name="Cantu D."/>
        </authorList>
    </citation>
    <scope>NUCLEOTIDE SEQUENCE [LARGE SCALE GENOMIC DNA]</scope>
    <source>
        <strain evidence="5">DA912</strain>
    </source>
</reference>
<name>A0A0G2FDL4_9PEZI</name>
<evidence type="ECO:0000313" key="6">
    <source>
        <dbReference type="Proteomes" id="UP000034680"/>
    </source>
</evidence>
<dbReference type="OrthoDB" id="4662583at2759"/>
<dbReference type="GO" id="GO:0019441">
    <property type="term" value="P:L-tryptophan catabolic process to kynurenine"/>
    <property type="evidence" value="ECO:0007669"/>
    <property type="project" value="InterPro"/>
</dbReference>
<dbReference type="GO" id="GO:0034354">
    <property type="term" value="P:'de novo' NAD+ biosynthetic process from L-tryptophan"/>
    <property type="evidence" value="ECO:0007669"/>
    <property type="project" value="TreeGrafter"/>
</dbReference>
<comment type="similarity">
    <text evidence="1">Belongs to the indoleamine 2,3-dioxygenase family.</text>
</comment>
<evidence type="ECO:0000256" key="2">
    <source>
        <dbReference type="ARBA" id="ARBA00022723"/>
    </source>
</evidence>
<dbReference type="PANTHER" id="PTHR28657:SF11">
    <property type="entry name" value="INDOLEAMINE 2,3-DIOXYGENASE"/>
    <property type="match status" value="1"/>
</dbReference>
<dbReference type="SUPFAM" id="SSF140959">
    <property type="entry name" value="Indolic compounds 2,3-dioxygenase-like"/>
    <property type="match status" value="1"/>
</dbReference>
<protein>
    <submittedName>
        <fullName evidence="5">Uncharacterized protein</fullName>
    </submittedName>
</protein>
<dbReference type="GO" id="GO:0033754">
    <property type="term" value="F:indoleamine 2,3-dioxygenase activity"/>
    <property type="evidence" value="ECO:0007669"/>
    <property type="project" value="TreeGrafter"/>
</dbReference>
<dbReference type="GO" id="GO:0020037">
    <property type="term" value="F:heme binding"/>
    <property type="evidence" value="ECO:0007669"/>
    <property type="project" value="InterPro"/>
</dbReference>
<gene>
    <name evidence="5" type="ORF">UCDDA912_g07795</name>
</gene>
<evidence type="ECO:0000313" key="5">
    <source>
        <dbReference type="EMBL" id="KKY32254.1"/>
    </source>
</evidence>
<dbReference type="GO" id="GO:0046872">
    <property type="term" value="F:metal ion binding"/>
    <property type="evidence" value="ECO:0007669"/>
    <property type="project" value="UniProtKB-KW"/>
</dbReference>
<feature type="binding site" description="proximal binding residue" evidence="4">
    <location>
        <position position="144"/>
    </location>
    <ligand>
        <name>heme b</name>
        <dbReference type="ChEBI" id="CHEBI:60344"/>
    </ligand>
    <ligandPart>
        <name>Fe</name>
        <dbReference type="ChEBI" id="CHEBI:18248"/>
    </ligandPart>
</feature>
<keyword evidence="4" id="KW-0349">Heme</keyword>
<dbReference type="Gene3D" id="1.20.58.480">
    <property type="match status" value="1"/>
</dbReference>
<dbReference type="PANTHER" id="PTHR28657">
    <property type="entry name" value="INDOLEAMINE 2,3-DIOXYGENASE"/>
    <property type="match status" value="1"/>
</dbReference>
<dbReference type="Proteomes" id="UP000034680">
    <property type="component" value="Unassembled WGS sequence"/>
</dbReference>
<comment type="caution">
    <text evidence="5">The sequence shown here is derived from an EMBL/GenBank/DDBJ whole genome shotgun (WGS) entry which is preliminary data.</text>
</comment>
<dbReference type="InterPro" id="IPR037217">
    <property type="entry name" value="Trp/Indoleamine_2_3_dOase-like"/>
</dbReference>
<dbReference type="EMBL" id="LCUC01000332">
    <property type="protein sequence ID" value="KKY32254.1"/>
    <property type="molecule type" value="Genomic_DNA"/>
</dbReference>